<sequence length="427" mass="42835">MPLLLLAYLGFISLGLPDGMLGVAWPYMRVDFDRPAGAIGFVLLVLTAGYLLSSVSAGFMLARFGVGRLLATSTGLAATGLLGFAAAPGLVPMVLVAGLLGASAGAIDAGLNAYAARHFGARHMNWLHASFSFGATLGPLVVTAAVAVGLAWRGGYVAVAVGQVALAVAFALTVRAWRDRAADRVEQGRPPAPATAGPALPPATARSIRRPPPLVATLRQAGTWLGAGAFAVGVAIEAGAGLWAYTLLTEVDGVSGQLAGVAVSAYWGSLFVGRLLVGVVVERIGVHRVLVGSVTVIVLGAAVVALPGAAPATVTGLVLIGLGVAPIFPLLMLTTARRVGESHSDRVVGMQVAAGTLGGAAAPALIGVLIDLWSAAVLGPSLLVFGALLGALYLWAHRRSAGGEAGEPAGSELSGPPDQRSAAGTEP</sequence>
<feature type="transmembrane region" description="Helical" evidence="8">
    <location>
        <begin position="38"/>
        <end position="62"/>
    </location>
</feature>
<evidence type="ECO:0000313" key="11">
    <source>
        <dbReference type="Proteomes" id="UP000662857"/>
    </source>
</evidence>
<keyword evidence="3" id="KW-0813">Transport</keyword>
<reference evidence="10" key="1">
    <citation type="submission" date="2021-02" db="EMBL/GenBank/DDBJ databases">
        <title>Natrosporangium hydrolyticum gen. nov., sp. nov, a haloalkaliphilic actinobacterium from a soda solonchak soil.</title>
        <authorList>
            <person name="Sorokin D.Y."/>
            <person name="Khijniak T.V."/>
            <person name="Zakharycheva A.P."/>
            <person name="Boueva O.V."/>
            <person name="Ariskina E.V."/>
            <person name="Hahnke R.L."/>
            <person name="Bunk B."/>
            <person name="Sproer C."/>
            <person name="Schumann P."/>
            <person name="Evtushenko L.I."/>
            <person name="Kublanov I.V."/>
        </authorList>
    </citation>
    <scope>NUCLEOTIDE SEQUENCE</scope>
    <source>
        <strain evidence="10">DSM 106523</strain>
    </source>
</reference>
<evidence type="ECO:0000313" key="10">
    <source>
        <dbReference type="EMBL" id="QSB15745.1"/>
    </source>
</evidence>
<comment type="similarity">
    <text evidence="2">Belongs to the major facilitator superfamily.</text>
</comment>
<dbReference type="InterPro" id="IPR051788">
    <property type="entry name" value="MFS_Transporter"/>
</dbReference>
<feature type="region of interest" description="Disordered" evidence="7">
    <location>
        <begin position="183"/>
        <end position="208"/>
    </location>
</feature>
<feature type="transmembrane region" description="Helical" evidence="8">
    <location>
        <begin position="289"/>
        <end position="310"/>
    </location>
</feature>
<dbReference type="PANTHER" id="PTHR23514:SF3">
    <property type="entry name" value="BYPASS OF STOP CODON PROTEIN 6"/>
    <property type="match status" value="1"/>
</dbReference>
<feature type="domain" description="Major facilitator superfamily (MFS) profile" evidence="9">
    <location>
        <begin position="3"/>
        <end position="398"/>
    </location>
</feature>
<proteinExistence type="inferred from homology"/>
<dbReference type="PANTHER" id="PTHR23514">
    <property type="entry name" value="BYPASS OF STOP CODON PROTEIN 6"/>
    <property type="match status" value="1"/>
</dbReference>
<feature type="transmembrane region" description="Helical" evidence="8">
    <location>
        <begin position="348"/>
        <end position="370"/>
    </location>
</feature>
<feature type="transmembrane region" description="Helical" evidence="8">
    <location>
        <begin position="376"/>
        <end position="396"/>
    </location>
</feature>
<dbReference type="SUPFAM" id="SSF103473">
    <property type="entry name" value="MFS general substrate transporter"/>
    <property type="match status" value="1"/>
</dbReference>
<evidence type="ECO:0000256" key="6">
    <source>
        <dbReference type="ARBA" id="ARBA00023136"/>
    </source>
</evidence>
<gene>
    <name evidence="10" type="ORF">JQS43_05235</name>
</gene>
<evidence type="ECO:0000256" key="2">
    <source>
        <dbReference type="ARBA" id="ARBA00008335"/>
    </source>
</evidence>
<dbReference type="Gene3D" id="1.20.1250.20">
    <property type="entry name" value="MFS general substrate transporter like domains"/>
    <property type="match status" value="2"/>
</dbReference>
<dbReference type="EMBL" id="CP070499">
    <property type="protein sequence ID" value="QSB15745.1"/>
    <property type="molecule type" value="Genomic_DNA"/>
</dbReference>
<feature type="region of interest" description="Disordered" evidence="7">
    <location>
        <begin position="402"/>
        <end position="427"/>
    </location>
</feature>
<evidence type="ECO:0000259" key="9">
    <source>
        <dbReference type="PROSITE" id="PS50850"/>
    </source>
</evidence>
<keyword evidence="5 8" id="KW-1133">Transmembrane helix</keyword>
<feature type="transmembrane region" description="Helical" evidence="8">
    <location>
        <begin position="69"/>
        <end position="87"/>
    </location>
</feature>
<dbReference type="PROSITE" id="PS50850">
    <property type="entry name" value="MFS"/>
    <property type="match status" value="1"/>
</dbReference>
<feature type="transmembrane region" description="Helical" evidence="8">
    <location>
        <begin position="126"/>
        <end position="150"/>
    </location>
</feature>
<dbReference type="InterPro" id="IPR011701">
    <property type="entry name" value="MFS"/>
</dbReference>
<dbReference type="AlphaFoldDB" id="A0A895YI95"/>
<evidence type="ECO:0000256" key="5">
    <source>
        <dbReference type="ARBA" id="ARBA00022989"/>
    </source>
</evidence>
<feature type="compositionally biased region" description="Low complexity" evidence="7">
    <location>
        <begin position="406"/>
        <end position="415"/>
    </location>
</feature>
<feature type="compositionally biased region" description="Low complexity" evidence="7">
    <location>
        <begin position="194"/>
        <end position="206"/>
    </location>
</feature>
<organism evidence="10 11">
    <name type="scientific">Natronosporangium hydrolyticum</name>
    <dbReference type="NCBI Taxonomy" id="2811111"/>
    <lineage>
        <taxon>Bacteria</taxon>
        <taxon>Bacillati</taxon>
        <taxon>Actinomycetota</taxon>
        <taxon>Actinomycetes</taxon>
        <taxon>Micromonosporales</taxon>
        <taxon>Micromonosporaceae</taxon>
        <taxon>Natronosporangium</taxon>
    </lineage>
</organism>
<dbReference type="GO" id="GO:0022857">
    <property type="term" value="F:transmembrane transporter activity"/>
    <property type="evidence" value="ECO:0007669"/>
    <property type="project" value="InterPro"/>
</dbReference>
<dbReference type="KEGG" id="nhy:JQS43_05235"/>
<dbReference type="InterPro" id="IPR036259">
    <property type="entry name" value="MFS_trans_sf"/>
</dbReference>
<evidence type="ECO:0000256" key="8">
    <source>
        <dbReference type="SAM" id="Phobius"/>
    </source>
</evidence>
<protein>
    <submittedName>
        <fullName evidence="10">MFS transporter</fullName>
    </submittedName>
</protein>
<dbReference type="RefSeq" id="WP_239677929.1">
    <property type="nucleotide sequence ID" value="NZ_CP070499.1"/>
</dbReference>
<evidence type="ECO:0000256" key="1">
    <source>
        <dbReference type="ARBA" id="ARBA00004651"/>
    </source>
</evidence>
<dbReference type="Proteomes" id="UP000662857">
    <property type="component" value="Chromosome"/>
</dbReference>
<keyword evidence="6 8" id="KW-0472">Membrane</keyword>
<keyword evidence="11" id="KW-1185">Reference proteome</keyword>
<evidence type="ECO:0000256" key="4">
    <source>
        <dbReference type="ARBA" id="ARBA00022692"/>
    </source>
</evidence>
<comment type="subcellular location">
    <subcellularLocation>
        <location evidence="1">Cell membrane</location>
        <topology evidence="1">Multi-pass membrane protein</topology>
    </subcellularLocation>
</comment>
<dbReference type="GO" id="GO:0005886">
    <property type="term" value="C:plasma membrane"/>
    <property type="evidence" value="ECO:0007669"/>
    <property type="project" value="UniProtKB-SubCell"/>
</dbReference>
<feature type="transmembrane region" description="Helical" evidence="8">
    <location>
        <begin position="316"/>
        <end position="336"/>
    </location>
</feature>
<keyword evidence="4 8" id="KW-0812">Transmembrane</keyword>
<evidence type="ECO:0000256" key="3">
    <source>
        <dbReference type="ARBA" id="ARBA00022448"/>
    </source>
</evidence>
<dbReference type="InterPro" id="IPR020846">
    <property type="entry name" value="MFS_dom"/>
</dbReference>
<feature type="transmembrane region" description="Helical" evidence="8">
    <location>
        <begin position="156"/>
        <end position="174"/>
    </location>
</feature>
<feature type="transmembrane region" description="Helical" evidence="8">
    <location>
        <begin position="93"/>
        <end position="114"/>
    </location>
</feature>
<feature type="transmembrane region" description="Helical" evidence="8">
    <location>
        <begin position="224"/>
        <end position="245"/>
    </location>
</feature>
<dbReference type="Pfam" id="PF07690">
    <property type="entry name" value="MFS_1"/>
    <property type="match status" value="1"/>
</dbReference>
<name>A0A895YI95_9ACTN</name>
<feature type="transmembrane region" description="Helical" evidence="8">
    <location>
        <begin position="257"/>
        <end position="277"/>
    </location>
</feature>
<accession>A0A895YI95</accession>
<evidence type="ECO:0000256" key="7">
    <source>
        <dbReference type="SAM" id="MobiDB-lite"/>
    </source>
</evidence>